<dbReference type="STRING" id="5722.A2FZ95"/>
<organism evidence="12 13">
    <name type="scientific">Trichomonas vaginalis (strain ATCC PRA-98 / G3)</name>
    <dbReference type="NCBI Taxonomy" id="412133"/>
    <lineage>
        <taxon>Eukaryota</taxon>
        <taxon>Metamonada</taxon>
        <taxon>Parabasalia</taxon>
        <taxon>Trichomonadida</taxon>
        <taxon>Trichomonadidae</taxon>
        <taxon>Trichomonas</taxon>
    </lineage>
</organism>
<evidence type="ECO:0000256" key="1">
    <source>
        <dbReference type="ARBA" id="ARBA00004611"/>
    </source>
</evidence>
<name>A2FZ95_TRIV3</name>
<dbReference type="VEuPathDB" id="TrichDB:TVAGG3_1022280"/>
<feature type="compositionally biased region" description="Basic and acidic residues" evidence="11">
    <location>
        <begin position="363"/>
        <end position="372"/>
    </location>
</feature>
<dbReference type="SMR" id="A2FZ95"/>
<dbReference type="InParanoid" id="A2FZ95"/>
<protein>
    <submittedName>
        <fullName evidence="12">Flagellar protofilament ribbon protein, putative</fullName>
    </submittedName>
</protein>
<evidence type="ECO:0000256" key="9">
    <source>
        <dbReference type="ARBA" id="ARBA00046435"/>
    </source>
</evidence>
<dbReference type="Pfam" id="PF05914">
    <property type="entry name" value="RIB43A"/>
    <property type="match status" value="1"/>
</dbReference>
<keyword evidence="8" id="KW-0966">Cell projection</keyword>
<comment type="subcellular location">
    <subcellularLocation>
        <location evidence="1">Cytoplasm</location>
        <location evidence="1">Cytoskeleton</location>
        <location evidence="1">Flagellum axoneme</location>
    </subcellularLocation>
</comment>
<reference evidence="12" key="2">
    <citation type="journal article" date="2007" name="Science">
        <title>Draft genome sequence of the sexually transmitted pathogen Trichomonas vaginalis.</title>
        <authorList>
            <person name="Carlton J.M."/>
            <person name="Hirt R.P."/>
            <person name="Silva J.C."/>
            <person name="Delcher A.L."/>
            <person name="Schatz M."/>
            <person name="Zhao Q."/>
            <person name="Wortman J.R."/>
            <person name="Bidwell S.L."/>
            <person name="Alsmark U.C.M."/>
            <person name="Besteiro S."/>
            <person name="Sicheritz-Ponten T."/>
            <person name="Noel C.J."/>
            <person name="Dacks J.B."/>
            <person name="Foster P.G."/>
            <person name="Simillion C."/>
            <person name="Van de Peer Y."/>
            <person name="Miranda-Saavedra D."/>
            <person name="Barton G.J."/>
            <person name="Westrop G.D."/>
            <person name="Mueller S."/>
            <person name="Dessi D."/>
            <person name="Fiori P.L."/>
            <person name="Ren Q."/>
            <person name="Paulsen I."/>
            <person name="Zhang H."/>
            <person name="Bastida-Corcuera F.D."/>
            <person name="Simoes-Barbosa A."/>
            <person name="Brown M.T."/>
            <person name="Hayes R.D."/>
            <person name="Mukherjee M."/>
            <person name="Okumura C.Y."/>
            <person name="Schneider R."/>
            <person name="Smith A.J."/>
            <person name="Vanacova S."/>
            <person name="Villalvazo M."/>
            <person name="Haas B.J."/>
            <person name="Pertea M."/>
            <person name="Feldblyum T.V."/>
            <person name="Utterback T.R."/>
            <person name="Shu C.L."/>
            <person name="Osoegawa K."/>
            <person name="de Jong P.J."/>
            <person name="Hrdy I."/>
            <person name="Horvathova L."/>
            <person name="Zubacova Z."/>
            <person name="Dolezal P."/>
            <person name="Malik S.B."/>
            <person name="Logsdon J.M. Jr."/>
            <person name="Henze K."/>
            <person name="Gupta A."/>
            <person name="Wang C.C."/>
            <person name="Dunne R.L."/>
            <person name="Upcroft J.A."/>
            <person name="Upcroft P."/>
            <person name="White O."/>
            <person name="Salzberg S.L."/>
            <person name="Tang P."/>
            <person name="Chiu C.-H."/>
            <person name="Lee Y.-S."/>
            <person name="Embley T.M."/>
            <person name="Coombs G.H."/>
            <person name="Mottram J.C."/>
            <person name="Tachezy J."/>
            <person name="Fraser-Liggett C.M."/>
            <person name="Johnson P.J."/>
        </authorList>
    </citation>
    <scope>NUCLEOTIDE SEQUENCE [LARGE SCALE GENOMIC DNA]</scope>
    <source>
        <strain evidence="12">G3</strain>
    </source>
</reference>
<evidence type="ECO:0000256" key="6">
    <source>
        <dbReference type="ARBA" id="ARBA00023069"/>
    </source>
</evidence>
<evidence type="ECO:0000256" key="8">
    <source>
        <dbReference type="ARBA" id="ARBA00023273"/>
    </source>
</evidence>
<dbReference type="eggNOG" id="ENOG502QWST">
    <property type="taxonomic scope" value="Eukaryota"/>
</dbReference>
<evidence type="ECO:0000256" key="7">
    <source>
        <dbReference type="ARBA" id="ARBA00023212"/>
    </source>
</evidence>
<dbReference type="RefSeq" id="XP_001302694.1">
    <property type="nucleotide sequence ID" value="XM_001302693.1"/>
</dbReference>
<feature type="region of interest" description="Disordered" evidence="11">
    <location>
        <begin position="303"/>
        <end position="383"/>
    </location>
</feature>
<dbReference type="OMA" id="NLCRAIN"/>
<keyword evidence="3" id="KW-0963">Cytoplasm</keyword>
<evidence type="ECO:0000256" key="10">
    <source>
        <dbReference type="SAM" id="Coils"/>
    </source>
</evidence>
<feature type="region of interest" description="Disordered" evidence="11">
    <location>
        <begin position="159"/>
        <end position="178"/>
    </location>
</feature>
<evidence type="ECO:0000256" key="3">
    <source>
        <dbReference type="ARBA" id="ARBA00022490"/>
    </source>
</evidence>
<comment type="subunit">
    <text evidence="9">Microtubule inner protein component of sperm flagellar doublet microtubules.</text>
</comment>
<keyword evidence="14" id="KW-0002">3D-structure</keyword>
<feature type="compositionally biased region" description="Basic and acidic residues" evidence="11">
    <location>
        <begin position="303"/>
        <end position="356"/>
    </location>
</feature>
<keyword evidence="4 12" id="KW-0282">Flagellum</keyword>
<evidence type="ECO:0000313" key="12">
    <source>
        <dbReference type="EMBL" id="EAX89764.1"/>
    </source>
</evidence>
<evidence type="ECO:0000256" key="4">
    <source>
        <dbReference type="ARBA" id="ARBA00022846"/>
    </source>
</evidence>
<keyword evidence="5 10" id="KW-0175">Coiled coil</keyword>
<dbReference type="PANTHER" id="PTHR14517">
    <property type="entry name" value="RIB43A-RELATED"/>
    <property type="match status" value="1"/>
</dbReference>
<comment type="similarity">
    <text evidence="2">Belongs to the RIB43A family.</text>
</comment>
<reference evidence="14" key="3">
    <citation type="journal article" date="2025" name="Nat. Commun.">
        <title>Structures of Native Doublet Microtubules from Trichomonas vaginalis Reveal Parasite-Specific Proteins.</title>
        <authorList>
            <person name="Stevens A."/>
            <person name="Kashyap S."/>
            <person name="Crofut E.H."/>
            <person name="Wang S.E."/>
            <person name="Muratore K.A."/>
            <person name="Johnson P.J."/>
            <person name="Zhou Z.H."/>
        </authorList>
    </citation>
    <scope>STRUCTURE BY ELECTRON MICROSCOPY (4.20 ANGSTROMS)</scope>
</reference>
<gene>
    <name evidence="12" type="ORF">TVAG_352320</name>
</gene>
<proteinExistence type="evidence at protein level"/>
<evidence type="ECO:0000256" key="2">
    <source>
        <dbReference type="ARBA" id="ARBA00006875"/>
    </source>
</evidence>
<feature type="coiled-coil region" evidence="10">
    <location>
        <begin position="14"/>
        <end position="102"/>
    </location>
</feature>
<dbReference type="KEGG" id="tva:4747438"/>
<sequence length="383" mass="46044">MELRQHSQIEQIENAKIERRRREHAERLKRIMDEKNLQMGMDYDALQKQIDEKKARLQAEKEEEEAYNQKFLAEQKLLAKLAAHEQAELKQIQKDINEFRATRQRPEMEREYDLNRKDYIKVQPQMRITDNDPWLSVSSGLKFDGEDLTAEERLKAQKEQRERWGKQQIAEKKNRLAKEREEDKEWERRYLEYNAISRQVGEMEDQARKEWREECNQENLRLAAEKRAREEEDRRLDLELNQYEINSTIDRLNQSQANDEAAAANGGSFVEGKRGQMDTQAYKGMTPEQIERLKQIQLQQIEENRKRREAEAEQERIDEENRKKAARDALKASRAEERERKRRLLENLEENRKMAESKTMTRSVDDLLEGDKNNWWPFGKSHR</sequence>
<dbReference type="PANTHER" id="PTHR14517:SF6">
    <property type="entry name" value="RE41410P"/>
    <property type="match status" value="1"/>
</dbReference>
<dbReference type="EMDB" id="EMD-46580"/>
<dbReference type="OrthoDB" id="429119at2759"/>
<dbReference type="EMBL" id="DS114168">
    <property type="protein sequence ID" value="EAX89764.1"/>
    <property type="molecule type" value="Genomic_DNA"/>
</dbReference>
<dbReference type="InterPro" id="IPR008805">
    <property type="entry name" value="RIB43A"/>
</dbReference>
<evidence type="ECO:0000256" key="5">
    <source>
        <dbReference type="ARBA" id="ARBA00023054"/>
    </source>
</evidence>
<keyword evidence="7" id="KW-0206">Cytoskeleton</keyword>
<keyword evidence="13" id="KW-1185">Reference proteome</keyword>
<reference evidence="12" key="1">
    <citation type="submission" date="2006-10" db="EMBL/GenBank/DDBJ databases">
        <authorList>
            <person name="Amadeo P."/>
            <person name="Zhao Q."/>
            <person name="Wortman J."/>
            <person name="Fraser-Liggett C."/>
            <person name="Carlton J."/>
        </authorList>
    </citation>
    <scope>NUCLEOTIDE SEQUENCE</scope>
    <source>
        <strain evidence="12">G3</strain>
    </source>
</reference>
<dbReference type="Proteomes" id="UP000001542">
    <property type="component" value="Unassembled WGS sequence"/>
</dbReference>
<dbReference type="VEuPathDB" id="TrichDB:TVAG_352320"/>
<evidence type="ECO:0000256" key="11">
    <source>
        <dbReference type="SAM" id="MobiDB-lite"/>
    </source>
</evidence>
<evidence type="ECO:0000313" key="13">
    <source>
        <dbReference type="Proteomes" id="UP000001542"/>
    </source>
</evidence>
<accession>A2FZ95</accession>
<dbReference type="PDB" id="9D5N">
    <property type="method" value="EM"/>
    <property type="resolution" value="4.20 A"/>
    <property type="chains" value="G0/G7/G8/G9=1-383"/>
</dbReference>
<keyword evidence="6" id="KW-0969">Cilium</keyword>
<evidence type="ECO:0007829" key="14">
    <source>
        <dbReference type="PDB" id="9D5N"/>
    </source>
</evidence>
<dbReference type="AlphaFoldDB" id="A2FZ95"/>